<accession>A0A813BRS1</accession>
<keyword evidence="4" id="KW-1185">Reference proteome</keyword>
<feature type="coiled-coil region" evidence="1">
    <location>
        <begin position="82"/>
        <end position="134"/>
    </location>
</feature>
<evidence type="ECO:0000313" key="4">
    <source>
        <dbReference type="Proteomes" id="UP000601435"/>
    </source>
</evidence>
<organism evidence="3 4">
    <name type="scientific">Symbiodinium necroappetens</name>
    <dbReference type="NCBI Taxonomy" id="1628268"/>
    <lineage>
        <taxon>Eukaryota</taxon>
        <taxon>Sar</taxon>
        <taxon>Alveolata</taxon>
        <taxon>Dinophyceae</taxon>
        <taxon>Suessiales</taxon>
        <taxon>Symbiodiniaceae</taxon>
        <taxon>Symbiodinium</taxon>
    </lineage>
</organism>
<dbReference type="AlphaFoldDB" id="A0A813BRS1"/>
<protein>
    <submittedName>
        <fullName evidence="3">CTSE protein</fullName>
    </submittedName>
</protein>
<evidence type="ECO:0000256" key="1">
    <source>
        <dbReference type="SAM" id="Coils"/>
    </source>
</evidence>
<evidence type="ECO:0000313" key="3">
    <source>
        <dbReference type="EMBL" id="CAE7911011.1"/>
    </source>
</evidence>
<dbReference type="EMBL" id="CAJNJA010073864">
    <property type="protein sequence ID" value="CAE7911011.1"/>
    <property type="molecule type" value="Genomic_DNA"/>
</dbReference>
<proteinExistence type="predicted"/>
<feature type="region of interest" description="Disordered" evidence="2">
    <location>
        <begin position="135"/>
        <end position="177"/>
    </location>
</feature>
<dbReference type="Proteomes" id="UP000601435">
    <property type="component" value="Unassembled WGS sequence"/>
</dbReference>
<name>A0A813BRS1_9DINO</name>
<gene>
    <name evidence="3" type="primary">CTSE</name>
    <name evidence="3" type="ORF">SNEC2469_LOCUS31021</name>
</gene>
<comment type="caution">
    <text evidence="3">The sequence shown here is derived from an EMBL/GenBank/DDBJ whole genome shotgun (WGS) entry which is preliminary data.</text>
</comment>
<reference evidence="3" key="1">
    <citation type="submission" date="2021-02" db="EMBL/GenBank/DDBJ databases">
        <authorList>
            <person name="Dougan E. K."/>
            <person name="Rhodes N."/>
            <person name="Thang M."/>
            <person name="Chan C."/>
        </authorList>
    </citation>
    <scope>NUCLEOTIDE SEQUENCE</scope>
</reference>
<keyword evidence="1" id="KW-0175">Coiled coil</keyword>
<evidence type="ECO:0000256" key="2">
    <source>
        <dbReference type="SAM" id="MobiDB-lite"/>
    </source>
</evidence>
<feature type="compositionally biased region" description="Basic and acidic residues" evidence="2">
    <location>
        <begin position="135"/>
        <end position="148"/>
    </location>
</feature>
<sequence>MKPAFTLIGASVGRGHFRTGKLQTQRQEIASLKAALGDKASLLDKEAELQDLHGKLKPHGGIAKVLQSVKELRTVQGEVSSMRKAAADAERFKAEVAELKRSARSEAPKPSAELKEMKRELSELEKCKAEFEASKTAARETEEMEQAKPEVAAPSQRVVQPVQDFGPKLSVPERRPGREEAEILKTLAALRFVDAHLYP</sequence>